<dbReference type="EMBL" id="LGRX02009461">
    <property type="protein sequence ID" value="KAK3271668.1"/>
    <property type="molecule type" value="Genomic_DNA"/>
</dbReference>
<dbReference type="PANTHER" id="PTHR10900:SF77">
    <property type="entry name" value="FI19380P1"/>
    <property type="match status" value="1"/>
</dbReference>
<dbReference type="InterPro" id="IPR000782">
    <property type="entry name" value="FAS1_domain"/>
</dbReference>
<dbReference type="Pfam" id="PF02469">
    <property type="entry name" value="Fasciclin"/>
    <property type="match status" value="1"/>
</dbReference>
<keyword evidence="1" id="KW-0472">Membrane</keyword>
<dbReference type="Gene3D" id="2.30.180.10">
    <property type="entry name" value="FAS1 domain"/>
    <property type="match status" value="1"/>
</dbReference>
<dbReference type="GO" id="GO:0050839">
    <property type="term" value="F:cell adhesion molecule binding"/>
    <property type="evidence" value="ECO:0007669"/>
    <property type="project" value="TreeGrafter"/>
</dbReference>
<evidence type="ECO:0000256" key="1">
    <source>
        <dbReference type="SAM" id="Phobius"/>
    </source>
</evidence>
<sequence>MAVRGGRTGSSSRSFGIFALIIVVCVYAKYWGGFRSSLPVNDEVTYQRVLHEVPDVVGLLLDNLRDGAGEFTFFAPSKQAYQDLVHKTNGLYQHESSQGLIGHMLADHILPGRILVRDVPSHGVKIHSVNGGSLHLALTSTRDLSVEGVSVTQSNLLVGAGVVHIIPQVLLTSGVKALIKKATQRM</sequence>
<keyword evidence="1" id="KW-1133">Transmembrane helix</keyword>
<dbReference type="AlphaFoldDB" id="A0AAE0L4E2"/>
<keyword evidence="1" id="KW-0812">Transmembrane</keyword>
<feature type="domain" description="FAS1" evidence="2">
    <location>
        <begin position="31"/>
        <end position="170"/>
    </location>
</feature>
<evidence type="ECO:0000313" key="3">
    <source>
        <dbReference type="EMBL" id="KAK3271668.1"/>
    </source>
</evidence>
<comment type="caution">
    <text evidence="3">The sequence shown here is derived from an EMBL/GenBank/DDBJ whole genome shotgun (WGS) entry which is preliminary data.</text>
</comment>
<dbReference type="GO" id="GO:0005615">
    <property type="term" value="C:extracellular space"/>
    <property type="evidence" value="ECO:0007669"/>
    <property type="project" value="TreeGrafter"/>
</dbReference>
<feature type="non-terminal residue" evidence="3">
    <location>
        <position position="186"/>
    </location>
</feature>
<dbReference type="InterPro" id="IPR036378">
    <property type="entry name" value="FAS1_dom_sf"/>
</dbReference>
<dbReference type="SUPFAM" id="SSF82153">
    <property type="entry name" value="FAS1 domain"/>
    <property type="match status" value="1"/>
</dbReference>
<evidence type="ECO:0000259" key="2">
    <source>
        <dbReference type="PROSITE" id="PS50213"/>
    </source>
</evidence>
<organism evidence="3 4">
    <name type="scientific">Cymbomonas tetramitiformis</name>
    <dbReference type="NCBI Taxonomy" id="36881"/>
    <lineage>
        <taxon>Eukaryota</taxon>
        <taxon>Viridiplantae</taxon>
        <taxon>Chlorophyta</taxon>
        <taxon>Pyramimonadophyceae</taxon>
        <taxon>Pyramimonadales</taxon>
        <taxon>Pyramimonadaceae</taxon>
        <taxon>Cymbomonas</taxon>
    </lineage>
</organism>
<proteinExistence type="predicted"/>
<dbReference type="Proteomes" id="UP001190700">
    <property type="component" value="Unassembled WGS sequence"/>
</dbReference>
<protein>
    <recommendedName>
        <fullName evidence="2">FAS1 domain-containing protein</fullName>
    </recommendedName>
</protein>
<reference evidence="3 4" key="1">
    <citation type="journal article" date="2015" name="Genome Biol. Evol.">
        <title>Comparative Genomics of a Bacterivorous Green Alga Reveals Evolutionary Causalities and Consequences of Phago-Mixotrophic Mode of Nutrition.</title>
        <authorList>
            <person name="Burns J.A."/>
            <person name="Paasch A."/>
            <person name="Narechania A."/>
            <person name="Kim E."/>
        </authorList>
    </citation>
    <scope>NUCLEOTIDE SEQUENCE [LARGE SCALE GENOMIC DNA]</scope>
    <source>
        <strain evidence="3 4">PLY_AMNH</strain>
    </source>
</reference>
<dbReference type="InterPro" id="IPR050904">
    <property type="entry name" value="Adhesion/Biosynth-related"/>
</dbReference>
<dbReference type="PANTHER" id="PTHR10900">
    <property type="entry name" value="PERIOSTIN-RELATED"/>
    <property type="match status" value="1"/>
</dbReference>
<dbReference type="PROSITE" id="PS50213">
    <property type="entry name" value="FAS1"/>
    <property type="match status" value="1"/>
</dbReference>
<keyword evidence="4" id="KW-1185">Reference proteome</keyword>
<dbReference type="GO" id="GO:0031012">
    <property type="term" value="C:extracellular matrix"/>
    <property type="evidence" value="ECO:0007669"/>
    <property type="project" value="TreeGrafter"/>
</dbReference>
<evidence type="ECO:0000313" key="4">
    <source>
        <dbReference type="Proteomes" id="UP001190700"/>
    </source>
</evidence>
<name>A0AAE0L4E2_9CHLO</name>
<feature type="transmembrane region" description="Helical" evidence="1">
    <location>
        <begin position="12"/>
        <end position="31"/>
    </location>
</feature>
<dbReference type="SMART" id="SM00554">
    <property type="entry name" value="FAS1"/>
    <property type="match status" value="1"/>
</dbReference>
<accession>A0AAE0L4E2</accession>
<dbReference type="GO" id="GO:0030198">
    <property type="term" value="P:extracellular matrix organization"/>
    <property type="evidence" value="ECO:0007669"/>
    <property type="project" value="TreeGrafter"/>
</dbReference>
<gene>
    <name evidence="3" type="ORF">CYMTET_19997</name>
</gene>
<dbReference type="GO" id="GO:0007155">
    <property type="term" value="P:cell adhesion"/>
    <property type="evidence" value="ECO:0007669"/>
    <property type="project" value="TreeGrafter"/>
</dbReference>